<evidence type="ECO:0000313" key="2">
    <source>
        <dbReference type="Proteomes" id="UP001152803"/>
    </source>
</evidence>
<comment type="caution">
    <text evidence="1">The sequence shown here is derived from an EMBL/GenBank/DDBJ whole genome shotgun (WGS) entry which is preliminary data.</text>
</comment>
<dbReference type="AlphaFoldDB" id="A0A9Q1D612"/>
<accession>A0A9Q1D612</accession>
<keyword evidence="2" id="KW-1185">Reference proteome</keyword>
<dbReference type="EMBL" id="JAFJMO010000013">
    <property type="protein sequence ID" value="KAJ8258907.1"/>
    <property type="molecule type" value="Genomic_DNA"/>
</dbReference>
<sequence length="103" mass="11718">MEKAHLHLLAPCDRVLGRINPRIFMFLFCGRRVSFTHNSSALVVSHGLSWVCPDGPMQLMFLMQCQRMDKTVLSAGLGIHLKNEHPLVINHIPEWSPRNNCSL</sequence>
<evidence type="ECO:0000313" key="1">
    <source>
        <dbReference type="EMBL" id="KAJ8258907.1"/>
    </source>
</evidence>
<proteinExistence type="predicted"/>
<dbReference type="Proteomes" id="UP001152803">
    <property type="component" value="Unassembled WGS sequence"/>
</dbReference>
<reference evidence="1" key="1">
    <citation type="journal article" date="2023" name="Science">
        <title>Genome structures resolve the early diversification of teleost fishes.</title>
        <authorList>
            <person name="Parey E."/>
            <person name="Louis A."/>
            <person name="Montfort J."/>
            <person name="Bouchez O."/>
            <person name="Roques C."/>
            <person name="Iampietro C."/>
            <person name="Lluch J."/>
            <person name="Castinel A."/>
            <person name="Donnadieu C."/>
            <person name="Desvignes T."/>
            <person name="Floi Bucao C."/>
            <person name="Jouanno E."/>
            <person name="Wen M."/>
            <person name="Mejri S."/>
            <person name="Dirks R."/>
            <person name="Jansen H."/>
            <person name="Henkel C."/>
            <person name="Chen W.J."/>
            <person name="Zahm M."/>
            <person name="Cabau C."/>
            <person name="Klopp C."/>
            <person name="Thompson A.W."/>
            <person name="Robinson-Rechavi M."/>
            <person name="Braasch I."/>
            <person name="Lecointre G."/>
            <person name="Bobe J."/>
            <person name="Postlethwait J.H."/>
            <person name="Berthelot C."/>
            <person name="Roest Crollius H."/>
            <person name="Guiguen Y."/>
        </authorList>
    </citation>
    <scope>NUCLEOTIDE SEQUENCE</scope>
    <source>
        <strain evidence="1">Concon-B</strain>
    </source>
</reference>
<organism evidence="1 2">
    <name type="scientific">Conger conger</name>
    <name type="common">Conger eel</name>
    <name type="synonym">Muraena conger</name>
    <dbReference type="NCBI Taxonomy" id="82655"/>
    <lineage>
        <taxon>Eukaryota</taxon>
        <taxon>Metazoa</taxon>
        <taxon>Chordata</taxon>
        <taxon>Craniata</taxon>
        <taxon>Vertebrata</taxon>
        <taxon>Euteleostomi</taxon>
        <taxon>Actinopterygii</taxon>
        <taxon>Neopterygii</taxon>
        <taxon>Teleostei</taxon>
        <taxon>Anguilliformes</taxon>
        <taxon>Congridae</taxon>
        <taxon>Conger</taxon>
    </lineage>
</organism>
<protein>
    <submittedName>
        <fullName evidence="1">Uncharacterized protein</fullName>
    </submittedName>
</protein>
<name>A0A9Q1D612_CONCO</name>
<gene>
    <name evidence="1" type="ORF">COCON_G00179190</name>
</gene>